<dbReference type="GO" id="GO:0008726">
    <property type="term" value="F:alkanesulfonate monooxygenase activity"/>
    <property type="evidence" value="ECO:0007669"/>
    <property type="project" value="TreeGrafter"/>
</dbReference>
<dbReference type="InterPro" id="IPR050172">
    <property type="entry name" value="SsuD_RutA_monooxygenase"/>
</dbReference>
<proteinExistence type="predicted"/>
<dbReference type="PANTHER" id="PTHR42847">
    <property type="entry name" value="ALKANESULFONATE MONOOXYGENASE"/>
    <property type="match status" value="1"/>
</dbReference>
<dbReference type="NCBIfam" id="TIGR03619">
    <property type="entry name" value="F420_Rv2161c"/>
    <property type="match status" value="1"/>
</dbReference>
<dbReference type="GO" id="GO:0046306">
    <property type="term" value="P:alkanesulfonate catabolic process"/>
    <property type="evidence" value="ECO:0007669"/>
    <property type="project" value="TreeGrafter"/>
</dbReference>
<dbReference type="Proteomes" id="UP000019141">
    <property type="component" value="Unassembled WGS sequence"/>
</dbReference>
<feature type="domain" description="Luciferase-like" evidence="5">
    <location>
        <begin position="18"/>
        <end position="241"/>
    </location>
</feature>
<dbReference type="AlphaFoldDB" id="W4LB28"/>
<dbReference type="HOGENOM" id="CLU_027853_7_0_7"/>
<dbReference type="Pfam" id="PF00296">
    <property type="entry name" value="Bac_luciferase"/>
    <property type="match status" value="1"/>
</dbReference>
<evidence type="ECO:0000256" key="1">
    <source>
        <dbReference type="ARBA" id="ARBA00022630"/>
    </source>
</evidence>
<dbReference type="InterPro" id="IPR019921">
    <property type="entry name" value="Lucif-like_OxRdtase_Rv2161c"/>
</dbReference>
<dbReference type="SUPFAM" id="SSF51679">
    <property type="entry name" value="Bacterial luciferase-like"/>
    <property type="match status" value="1"/>
</dbReference>
<keyword evidence="3" id="KW-0560">Oxidoreductase</keyword>
<protein>
    <recommendedName>
        <fullName evidence="5">Luciferase-like domain-containing protein</fullName>
    </recommendedName>
</protein>
<keyword evidence="1" id="KW-0285">Flavoprotein</keyword>
<name>W4LB28_ENTF1</name>
<dbReference type="InterPro" id="IPR036661">
    <property type="entry name" value="Luciferase-like_sf"/>
</dbReference>
<dbReference type="Gene3D" id="3.20.20.30">
    <property type="entry name" value="Luciferase-like domain"/>
    <property type="match status" value="1"/>
</dbReference>
<evidence type="ECO:0000256" key="4">
    <source>
        <dbReference type="ARBA" id="ARBA00023033"/>
    </source>
</evidence>
<keyword evidence="2" id="KW-0288">FMN</keyword>
<evidence type="ECO:0000313" key="7">
    <source>
        <dbReference type="Proteomes" id="UP000019141"/>
    </source>
</evidence>
<reference evidence="6 7" key="1">
    <citation type="journal article" date="2014" name="Nature">
        <title>An environmental bacterial taxon with a large and distinct metabolic repertoire.</title>
        <authorList>
            <person name="Wilson M.C."/>
            <person name="Mori T."/>
            <person name="Ruckert C."/>
            <person name="Uria A.R."/>
            <person name="Helf M.J."/>
            <person name="Takada K."/>
            <person name="Gernert C."/>
            <person name="Steffens U.A."/>
            <person name="Heycke N."/>
            <person name="Schmitt S."/>
            <person name="Rinke C."/>
            <person name="Helfrich E.J."/>
            <person name="Brachmann A.O."/>
            <person name="Gurgui C."/>
            <person name="Wakimoto T."/>
            <person name="Kracht M."/>
            <person name="Crusemann M."/>
            <person name="Hentschel U."/>
            <person name="Abe I."/>
            <person name="Matsunaga S."/>
            <person name="Kalinowski J."/>
            <person name="Takeyama H."/>
            <person name="Piel J."/>
        </authorList>
    </citation>
    <scope>NUCLEOTIDE SEQUENCE [LARGE SCALE GENOMIC DNA]</scope>
    <source>
        <strain evidence="7">TSY1</strain>
    </source>
</reference>
<dbReference type="InterPro" id="IPR011251">
    <property type="entry name" value="Luciferase-like_dom"/>
</dbReference>
<sequence>MQLGLGLPNLSLVDPSETLFRLAEAAEALAFDSIWVSDHVFIPYEFGANYPYSTTGQLGLQATDHILDPLTTLSFFAGRVNRPRLGISVLIIPYRNPIVTAKMLVTLDVLSGGRVILGAGVGWMPEEFAALQAPYADRGRVTDEYLHIFKALCTEEKPVFEGQHYQLANIGFYPKPVQKPHPPIWIGGYSQAALRRAVRLGDGWHPSNLEPEALGEKRALLHRYCEEAGRDPASLSISTRVNNVAFGDSGDTTGRPAPLSGSVQRIIDNIKRYEEVGVSHIVLGIRGRDPQRMVETAQRLAEEVRPHL</sequence>
<evidence type="ECO:0000259" key="5">
    <source>
        <dbReference type="Pfam" id="PF00296"/>
    </source>
</evidence>
<evidence type="ECO:0000256" key="2">
    <source>
        <dbReference type="ARBA" id="ARBA00022643"/>
    </source>
</evidence>
<evidence type="ECO:0000313" key="6">
    <source>
        <dbReference type="EMBL" id="ETW94920.1"/>
    </source>
</evidence>
<organism evidence="6 7">
    <name type="scientific">Entotheonella factor</name>
    <dbReference type="NCBI Taxonomy" id="1429438"/>
    <lineage>
        <taxon>Bacteria</taxon>
        <taxon>Pseudomonadati</taxon>
        <taxon>Nitrospinota/Tectimicrobiota group</taxon>
        <taxon>Candidatus Tectimicrobiota</taxon>
        <taxon>Candidatus Entotheonellia</taxon>
        <taxon>Candidatus Entotheonellales</taxon>
        <taxon>Candidatus Entotheonellaceae</taxon>
        <taxon>Candidatus Entotheonella</taxon>
    </lineage>
</organism>
<comment type="caution">
    <text evidence="6">The sequence shown here is derived from an EMBL/GenBank/DDBJ whole genome shotgun (WGS) entry which is preliminary data.</text>
</comment>
<keyword evidence="7" id="KW-1185">Reference proteome</keyword>
<dbReference type="EMBL" id="AZHW01000984">
    <property type="protein sequence ID" value="ETW94920.1"/>
    <property type="molecule type" value="Genomic_DNA"/>
</dbReference>
<gene>
    <name evidence="6" type="ORF">ETSY1_32760</name>
</gene>
<evidence type="ECO:0000256" key="3">
    <source>
        <dbReference type="ARBA" id="ARBA00023002"/>
    </source>
</evidence>
<keyword evidence="4" id="KW-0503">Monooxygenase</keyword>
<accession>W4LB28</accession>
<dbReference type="PANTHER" id="PTHR42847:SF4">
    <property type="entry name" value="ALKANESULFONATE MONOOXYGENASE-RELATED"/>
    <property type="match status" value="1"/>
</dbReference>